<keyword evidence="1" id="KW-1133">Transmembrane helix</keyword>
<reference evidence="2" key="1">
    <citation type="journal article" date="2014" name="Front. Microbiol.">
        <title>High frequency of phylogenetically diverse reductive dehalogenase-homologous genes in deep subseafloor sedimentary metagenomes.</title>
        <authorList>
            <person name="Kawai M."/>
            <person name="Futagami T."/>
            <person name="Toyoda A."/>
            <person name="Takaki Y."/>
            <person name="Nishi S."/>
            <person name="Hori S."/>
            <person name="Arai W."/>
            <person name="Tsubouchi T."/>
            <person name="Morono Y."/>
            <person name="Uchiyama I."/>
            <person name="Ito T."/>
            <person name="Fujiyama A."/>
            <person name="Inagaki F."/>
            <person name="Takami H."/>
        </authorList>
    </citation>
    <scope>NUCLEOTIDE SEQUENCE</scope>
    <source>
        <strain evidence="2">Expedition CK06-06</strain>
    </source>
</reference>
<dbReference type="EMBL" id="BARV01000943">
    <property type="protein sequence ID" value="GAH90603.1"/>
    <property type="molecule type" value="Genomic_DNA"/>
</dbReference>
<gene>
    <name evidence="2" type="ORF">S06H3_03020</name>
</gene>
<evidence type="ECO:0000256" key="1">
    <source>
        <dbReference type="SAM" id="Phobius"/>
    </source>
</evidence>
<keyword evidence="1" id="KW-0472">Membrane</keyword>
<proteinExistence type="predicted"/>
<protein>
    <submittedName>
        <fullName evidence="2">Uncharacterized protein</fullName>
    </submittedName>
</protein>
<comment type="caution">
    <text evidence="2">The sequence shown here is derived from an EMBL/GenBank/DDBJ whole genome shotgun (WGS) entry which is preliminary data.</text>
</comment>
<feature type="transmembrane region" description="Helical" evidence="1">
    <location>
        <begin position="6"/>
        <end position="23"/>
    </location>
</feature>
<dbReference type="AlphaFoldDB" id="X1L8Y2"/>
<organism evidence="2">
    <name type="scientific">marine sediment metagenome</name>
    <dbReference type="NCBI Taxonomy" id="412755"/>
    <lineage>
        <taxon>unclassified sequences</taxon>
        <taxon>metagenomes</taxon>
        <taxon>ecological metagenomes</taxon>
    </lineage>
</organism>
<keyword evidence="1" id="KW-0812">Transmembrane</keyword>
<sequence>MNIIAELALIAMIVILYLKIHFMERRLLKLLKKLGEVDTTLKRGFEKGARKG</sequence>
<name>X1L8Y2_9ZZZZ</name>
<evidence type="ECO:0000313" key="2">
    <source>
        <dbReference type="EMBL" id="GAH90603.1"/>
    </source>
</evidence>
<accession>X1L8Y2</accession>